<evidence type="ECO:0000313" key="3">
    <source>
        <dbReference type="EMBL" id="CAA6813465.1"/>
    </source>
</evidence>
<dbReference type="PANTHER" id="PTHR47618">
    <property type="entry name" value="BIFUNCTIONAL OLIGORIBONUCLEASE AND PAP PHOSPHATASE NRNA"/>
    <property type="match status" value="1"/>
</dbReference>
<name>A0A6S6T5E5_9BACT</name>
<dbReference type="SUPFAM" id="SSF64182">
    <property type="entry name" value="DHH phosphoesterases"/>
    <property type="match status" value="1"/>
</dbReference>
<dbReference type="GO" id="GO:0003676">
    <property type="term" value="F:nucleic acid binding"/>
    <property type="evidence" value="ECO:0007669"/>
    <property type="project" value="InterPro"/>
</dbReference>
<evidence type="ECO:0000259" key="1">
    <source>
        <dbReference type="Pfam" id="PF01368"/>
    </source>
</evidence>
<dbReference type="InterPro" id="IPR001667">
    <property type="entry name" value="DDH_dom"/>
</dbReference>
<proteinExistence type="predicted"/>
<dbReference type="InterPro" id="IPR051319">
    <property type="entry name" value="Oligoribo/pAp-PDE_c-di-AMP_PDE"/>
</dbReference>
<protein>
    <submittedName>
        <fullName evidence="3">FIG146085: 3'-to-5' oligoribonuclease A, Bacillus type</fullName>
    </submittedName>
</protein>
<dbReference type="AlphaFoldDB" id="A0A6S6T5E5"/>
<dbReference type="InterPro" id="IPR003156">
    <property type="entry name" value="DHHA1_dom"/>
</dbReference>
<dbReference type="InterPro" id="IPR038763">
    <property type="entry name" value="DHH_sf"/>
</dbReference>
<accession>A0A6S6T5E5</accession>
<feature type="domain" description="DDH" evidence="1">
    <location>
        <begin position="14"/>
        <end position="148"/>
    </location>
</feature>
<dbReference type="Gene3D" id="3.90.1640.10">
    <property type="entry name" value="inorganic pyrophosphatase (n-terminal core)"/>
    <property type="match status" value="1"/>
</dbReference>
<dbReference type="Pfam" id="PF01368">
    <property type="entry name" value="DHH"/>
    <property type="match status" value="1"/>
</dbReference>
<dbReference type="Gene3D" id="3.10.310.30">
    <property type="match status" value="1"/>
</dbReference>
<dbReference type="PANTHER" id="PTHR47618:SF1">
    <property type="entry name" value="BIFUNCTIONAL OLIGORIBONUCLEASE AND PAP PHOSPHATASE NRNA"/>
    <property type="match status" value="1"/>
</dbReference>
<reference evidence="3" key="1">
    <citation type="submission" date="2020-01" db="EMBL/GenBank/DDBJ databases">
        <authorList>
            <person name="Meier V. D."/>
            <person name="Meier V D."/>
        </authorList>
    </citation>
    <scope>NUCLEOTIDE SEQUENCE</scope>
    <source>
        <strain evidence="3">HLG_WM_MAG_06</strain>
    </source>
</reference>
<feature type="domain" description="DHHA1" evidence="2">
    <location>
        <begin position="235"/>
        <end position="307"/>
    </location>
</feature>
<organism evidence="3">
    <name type="scientific">uncultured Sulfurovum sp</name>
    <dbReference type="NCBI Taxonomy" id="269237"/>
    <lineage>
        <taxon>Bacteria</taxon>
        <taxon>Pseudomonadati</taxon>
        <taxon>Campylobacterota</taxon>
        <taxon>Epsilonproteobacteria</taxon>
        <taxon>Campylobacterales</taxon>
        <taxon>Sulfurovaceae</taxon>
        <taxon>Sulfurovum</taxon>
        <taxon>environmental samples</taxon>
    </lineage>
</organism>
<sequence length="315" mass="34736">MTEKFKVLLEKYDKITILTHRLPHAGTLGTGLGLYSVLKSFGKQVEICNLDKMLPKCLDFLPHFAKIKNQIDFDNSLIIACDSGSIDMLGFDLSLREIVNIDHHQSNTNYGTLNIVNGSCASASMVAYELLKNDFKITKDAATCFYVALLTDTQNFVTLNVNEHVFRVASELISFGINLEVVNRNLTQRNSLSSLRLLSFALNSLELWDDAQVSSMIITKDNLEKSGADIRNLVGIIDHGMALATVKISILLVELDGRIKVSFRSDAANVSALAVRFGGGGHLMASGFSCHTVDLNKLLNEIKIEIKEKGLLNEL</sequence>
<dbReference type="Pfam" id="PF02272">
    <property type="entry name" value="DHHA1"/>
    <property type="match status" value="1"/>
</dbReference>
<gene>
    <name evidence="3" type="ORF">HELGO_WM19698</name>
</gene>
<dbReference type="EMBL" id="CACVAP010000071">
    <property type="protein sequence ID" value="CAA6813465.1"/>
    <property type="molecule type" value="Genomic_DNA"/>
</dbReference>
<evidence type="ECO:0000259" key="2">
    <source>
        <dbReference type="Pfam" id="PF02272"/>
    </source>
</evidence>